<evidence type="ECO:0000313" key="3">
    <source>
        <dbReference type="Proteomes" id="UP000480684"/>
    </source>
</evidence>
<organism evidence="2 3">
    <name type="scientific">Magnetospirillum aberrantis SpK</name>
    <dbReference type="NCBI Taxonomy" id="908842"/>
    <lineage>
        <taxon>Bacteria</taxon>
        <taxon>Pseudomonadati</taxon>
        <taxon>Pseudomonadota</taxon>
        <taxon>Alphaproteobacteria</taxon>
        <taxon>Rhodospirillales</taxon>
        <taxon>Rhodospirillaceae</taxon>
        <taxon>Magnetospirillum</taxon>
    </lineage>
</organism>
<dbReference type="AlphaFoldDB" id="A0A7C9UX75"/>
<reference evidence="2 3" key="1">
    <citation type="submission" date="2020-02" db="EMBL/GenBank/DDBJ databases">
        <authorList>
            <person name="Dziuba M."/>
            <person name="Kuznetsov B."/>
            <person name="Mardanov A."/>
            <person name="Ravin N."/>
            <person name="Grouzdev D."/>
        </authorList>
    </citation>
    <scope>NUCLEOTIDE SEQUENCE [LARGE SCALE GENOMIC DNA]</scope>
    <source>
        <strain evidence="2 3">SpK</strain>
    </source>
</reference>
<dbReference type="Gene3D" id="3.40.630.30">
    <property type="match status" value="1"/>
</dbReference>
<sequence>MNEEIAEVKLVRLAPNQDVGVEATDLLAAQVAHILNTDEGLPEGMRRPSHLPPETSQGVLSFTMGWCRDHSAEFYAIVLPDGVVAGAITLSHIDLANRQARSGFFLATPYQERGYETRALSLLFDLCRSRGMLRVSSRVPEADTVIRRAWQDCGIPLEIDPNQITAVLI</sequence>
<keyword evidence="2" id="KW-0808">Transferase</keyword>
<dbReference type="InterPro" id="IPR000182">
    <property type="entry name" value="GNAT_dom"/>
</dbReference>
<dbReference type="InterPro" id="IPR016181">
    <property type="entry name" value="Acyl_CoA_acyltransferase"/>
</dbReference>
<gene>
    <name evidence="2" type="ORF">G4223_18610</name>
</gene>
<protein>
    <submittedName>
        <fullName evidence="2">GNAT family N-acetyltransferase</fullName>
    </submittedName>
</protein>
<dbReference type="Proteomes" id="UP000480684">
    <property type="component" value="Unassembled WGS sequence"/>
</dbReference>
<name>A0A7C9UX75_9PROT</name>
<keyword evidence="3" id="KW-1185">Reference proteome</keyword>
<evidence type="ECO:0000313" key="2">
    <source>
        <dbReference type="EMBL" id="NFV82126.1"/>
    </source>
</evidence>
<evidence type="ECO:0000259" key="1">
    <source>
        <dbReference type="Pfam" id="PF13302"/>
    </source>
</evidence>
<dbReference type="Pfam" id="PF13302">
    <property type="entry name" value="Acetyltransf_3"/>
    <property type="match status" value="1"/>
</dbReference>
<accession>A0A7C9UX75</accession>
<dbReference type="EMBL" id="JAAIYP010000045">
    <property type="protein sequence ID" value="NFV82126.1"/>
    <property type="molecule type" value="Genomic_DNA"/>
</dbReference>
<proteinExistence type="predicted"/>
<dbReference type="RefSeq" id="WP_163682829.1">
    <property type="nucleotide sequence ID" value="NZ_JAAIYP010000045.1"/>
</dbReference>
<dbReference type="GO" id="GO:0016747">
    <property type="term" value="F:acyltransferase activity, transferring groups other than amino-acyl groups"/>
    <property type="evidence" value="ECO:0007669"/>
    <property type="project" value="InterPro"/>
</dbReference>
<dbReference type="SUPFAM" id="SSF55729">
    <property type="entry name" value="Acyl-CoA N-acyltransferases (Nat)"/>
    <property type="match status" value="1"/>
</dbReference>
<feature type="domain" description="N-acetyltransferase" evidence="1">
    <location>
        <begin position="42"/>
        <end position="154"/>
    </location>
</feature>
<comment type="caution">
    <text evidence="2">The sequence shown here is derived from an EMBL/GenBank/DDBJ whole genome shotgun (WGS) entry which is preliminary data.</text>
</comment>